<dbReference type="Gene3D" id="1.10.150.50">
    <property type="entry name" value="Transcription Factor, Ets-1"/>
    <property type="match status" value="1"/>
</dbReference>
<comment type="catalytic activity">
    <reaction evidence="1 5">
        <text>[protein]-peptidylproline (omega=180) = [protein]-peptidylproline (omega=0)</text>
        <dbReference type="Rhea" id="RHEA:16237"/>
        <dbReference type="Rhea" id="RHEA-COMP:10747"/>
        <dbReference type="Rhea" id="RHEA-COMP:10748"/>
        <dbReference type="ChEBI" id="CHEBI:83833"/>
        <dbReference type="ChEBI" id="CHEBI:83834"/>
        <dbReference type="EC" id="5.2.1.8"/>
    </reaction>
</comment>
<dbReference type="InterPro" id="IPR001660">
    <property type="entry name" value="SAM"/>
</dbReference>
<evidence type="ECO:0000256" key="4">
    <source>
        <dbReference type="ARBA" id="ARBA00023235"/>
    </source>
</evidence>
<dbReference type="PROSITE" id="PS50059">
    <property type="entry name" value="FKBP_PPIASE"/>
    <property type="match status" value="1"/>
</dbReference>
<dbReference type="CDD" id="cd00201">
    <property type="entry name" value="WW"/>
    <property type="match status" value="1"/>
</dbReference>
<dbReference type="InterPro" id="IPR046357">
    <property type="entry name" value="PPIase_dom_sf"/>
</dbReference>
<reference evidence="11" key="1">
    <citation type="journal article" date="2023" name="Commun. Biol.">
        <title>Genome analysis of Parmales, the sister group of diatoms, reveals the evolutionary specialization of diatoms from phago-mixotrophs to photoautotrophs.</title>
        <authorList>
            <person name="Ban H."/>
            <person name="Sato S."/>
            <person name="Yoshikawa S."/>
            <person name="Yamada K."/>
            <person name="Nakamura Y."/>
            <person name="Ichinomiya M."/>
            <person name="Sato N."/>
            <person name="Blanc-Mathieu R."/>
            <person name="Endo H."/>
            <person name="Kuwata A."/>
            <person name="Ogata H."/>
        </authorList>
    </citation>
    <scope>NUCLEOTIDE SEQUENCE [LARGE SCALE GENOMIC DNA]</scope>
    <source>
        <strain evidence="11">NIES 3701</strain>
    </source>
</reference>
<proteinExistence type="predicted"/>
<dbReference type="PROSITE" id="PS50020">
    <property type="entry name" value="WW_DOMAIN_2"/>
    <property type="match status" value="2"/>
</dbReference>
<name>A0A9W7BYI9_9STRA</name>
<accession>A0A9W7BYI9</accession>
<dbReference type="PANTHER" id="PTHR10516">
    <property type="entry name" value="PEPTIDYL-PROLYL CIS-TRANS ISOMERASE"/>
    <property type="match status" value="1"/>
</dbReference>
<evidence type="ECO:0000259" key="7">
    <source>
        <dbReference type="PROSITE" id="PS50020"/>
    </source>
</evidence>
<organism evidence="10 11">
    <name type="scientific">Triparma strigata</name>
    <dbReference type="NCBI Taxonomy" id="1606541"/>
    <lineage>
        <taxon>Eukaryota</taxon>
        <taxon>Sar</taxon>
        <taxon>Stramenopiles</taxon>
        <taxon>Ochrophyta</taxon>
        <taxon>Bolidophyceae</taxon>
        <taxon>Parmales</taxon>
        <taxon>Triparmaceae</taxon>
        <taxon>Triparma</taxon>
    </lineage>
</organism>
<sequence>MSEEKKDPGSPENPPPPTVEEEAGLDSMDIKPPVSPRQGDGDVEGVKVGEGSEGGEVEDDASALGSIQDEVSLGDNSVEEGDGDGGGGDGGEAGVSFLEDSIEDAVVVETTDEGDKVLGPVSIMDRDPDSYTDKEHAAAVKIQGMIRSKFARDRVREICRGEFEQVFDNENNRYFYFNKKTGASIWEKPAIMGTDSMDPKDEWAATQLQKMYRKKLARKHLADMSKQWFEKAYDPDSKEFYYVRRMDKQTRWDKPPFIAKDDDADLGIDSKKFLDRDEEIKFLKEQLAEKEKMIKHTEKARFQDLEEKLRNERLLTAKQEPRGKQMDEWTMPEVVAWFESLGFPEYEPAIIHHKVDGLLLLNMEEQDWEELGVTSKLHARKIQVNMKKYQIRYENKQNKVEKGEDESSSDEDSGLSDLSISSDPSELLEELLEDEDGEGEEGEMVVREEEEEDVLPPTEEELLEKKRDEENVTIEVIYAGDGKGHPKDGDVVQLHYTCTIMGSHGMESGKVVESSRKMRHRPFEFVVGAGQVIRGWDVAIKQFSFGERSKVVITSKYGYGPKGFPPIIPANSDLIFDLELIKWWKRPVWVKPLIQQPGLSQKPYTKEEEAISGNVGYGDASKVKLDGDRKDDEFSSDSEGEM</sequence>
<keyword evidence="3 5" id="KW-0697">Rotamase</keyword>
<dbReference type="SMART" id="SM00454">
    <property type="entry name" value="SAM"/>
    <property type="match status" value="1"/>
</dbReference>
<dbReference type="Gene3D" id="1.20.5.190">
    <property type="match status" value="1"/>
</dbReference>
<dbReference type="Pfam" id="PF00397">
    <property type="entry name" value="WW"/>
    <property type="match status" value="1"/>
</dbReference>
<dbReference type="InterPro" id="IPR000048">
    <property type="entry name" value="IQ_motif_EF-hand-BS"/>
</dbReference>
<keyword evidence="4 5" id="KW-0413">Isomerase</keyword>
<feature type="region of interest" description="Disordered" evidence="6">
    <location>
        <begin position="617"/>
        <end position="642"/>
    </location>
</feature>
<dbReference type="Pfam" id="PF00536">
    <property type="entry name" value="SAM_1"/>
    <property type="match status" value="1"/>
</dbReference>
<dbReference type="SUPFAM" id="SSF54534">
    <property type="entry name" value="FKBP-like"/>
    <property type="match status" value="1"/>
</dbReference>
<evidence type="ECO:0000256" key="5">
    <source>
        <dbReference type="PROSITE-ProRule" id="PRU00277"/>
    </source>
</evidence>
<evidence type="ECO:0000256" key="3">
    <source>
        <dbReference type="ARBA" id="ARBA00023110"/>
    </source>
</evidence>
<feature type="region of interest" description="Disordered" evidence="6">
    <location>
        <begin position="397"/>
        <end position="461"/>
    </location>
</feature>
<evidence type="ECO:0000313" key="10">
    <source>
        <dbReference type="EMBL" id="GMH96781.1"/>
    </source>
</evidence>
<evidence type="ECO:0000259" key="9">
    <source>
        <dbReference type="PROSITE" id="PS50105"/>
    </source>
</evidence>
<dbReference type="Pfam" id="PF00612">
    <property type="entry name" value="IQ"/>
    <property type="match status" value="1"/>
</dbReference>
<feature type="compositionally biased region" description="Acidic residues" evidence="6">
    <location>
        <begin position="426"/>
        <end position="461"/>
    </location>
</feature>
<dbReference type="EC" id="5.2.1.8" evidence="2 5"/>
<dbReference type="InterPro" id="IPR050689">
    <property type="entry name" value="FKBP-type_PPIase"/>
</dbReference>
<comment type="caution">
    <text evidence="10">The sequence shown here is derived from an EMBL/GenBank/DDBJ whole genome shotgun (WGS) entry which is preliminary data.</text>
</comment>
<evidence type="ECO:0000313" key="11">
    <source>
        <dbReference type="Proteomes" id="UP001165085"/>
    </source>
</evidence>
<dbReference type="CDD" id="cd09487">
    <property type="entry name" value="SAM_superfamily"/>
    <property type="match status" value="1"/>
</dbReference>
<feature type="compositionally biased region" description="Acidic residues" evidence="6">
    <location>
        <begin position="403"/>
        <end position="414"/>
    </location>
</feature>
<dbReference type="PROSITE" id="PS50096">
    <property type="entry name" value="IQ"/>
    <property type="match status" value="2"/>
</dbReference>
<evidence type="ECO:0000256" key="1">
    <source>
        <dbReference type="ARBA" id="ARBA00000971"/>
    </source>
</evidence>
<dbReference type="InterPro" id="IPR001202">
    <property type="entry name" value="WW_dom"/>
</dbReference>
<dbReference type="InterPro" id="IPR036020">
    <property type="entry name" value="WW_dom_sf"/>
</dbReference>
<dbReference type="EMBL" id="BRXY01000473">
    <property type="protein sequence ID" value="GMH96781.1"/>
    <property type="molecule type" value="Genomic_DNA"/>
</dbReference>
<dbReference type="PANTHER" id="PTHR10516:SF443">
    <property type="entry name" value="FK506-BINDING PROTEIN 59-RELATED"/>
    <property type="match status" value="1"/>
</dbReference>
<dbReference type="InterPro" id="IPR001179">
    <property type="entry name" value="PPIase_FKBP_dom"/>
</dbReference>
<protein>
    <recommendedName>
        <fullName evidence="2 5">peptidylprolyl isomerase</fullName>
        <ecNumber evidence="2 5">5.2.1.8</ecNumber>
    </recommendedName>
</protein>
<dbReference type="Proteomes" id="UP001165085">
    <property type="component" value="Unassembled WGS sequence"/>
</dbReference>
<feature type="compositionally biased region" description="Basic and acidic residues" evidence="6">
    <location>
        <begin position="621"/>
        <end position="633"/>
    </location>
</feature>
<feature type="domain" description="SAM" evidence="9">
    <location>
        <begin position="329"/>
        <end position="392"/>
    </location>
</feature>
<gene>
    <name evidence="10" type="ORF">TrST_g2190</name>
</gene>
<dbReference type="GO" id="GO:0003755">
    <property type="term" value="F:peptidyl-prolyl cis-trans isomerase activity"/>
    <property type="evidence" value="ECO:0007669"/>
    <property type="project" value="UniProtKB-KW"/>
</dbReference>
<dbReference type="GO" id="GO:0005737">
    <property type="term" value="C:cytoplasm"/>
    <property type="evidence" value="ECO:0007669"/>
    <property type="project" value="TreeGrafter"/>
</dbReference>
<dbReference type="AlphaFoldDB" id="A0A9W7BYI9"/>
<feature type="domain" description="PPIase FKBP-type" evidence="8">
    <location>
        <begin position="489"/>
        <end position="584"/>
    </location>
</feature>
<dbReference type="Gene3D" id="2.20.70.10">
    <property type="match status" value="1"/>
</dbReference>
<evidence type="ECO:0000256" key="2">
    <source>
        <dbReference type="ARBA" id="ARBA00013194"/>
    </source>
</evidence>
<dbReference type="SUPFAM" id="SSF51045">
    <property type="entry name" value="WW domain"/>
    <property type="match status" value="1"/>
</dbReference>
<evidence type="ECO:0000259" key="8">
    <source>
        <dbReference type="PROSITE" id="PS50059"/>
    </source>
</evidence>
<feature type="domain" description="WW" evidence="7">
    <location>
        <begin position="222"/>
        <end position="257"/>
    </location>
</feature>
<dbReference type="PROSITE" id="PS50105">
    <property type="entry name" value="SAM_DOMAIN"/>
    <property type="match status" value="1"/>
</dbReference>
<dbReference type="Pfam" id="PF00254">
    <property type="entry name" value="FKBP_C"/>
    <property type="match status" value="1"/>
</dbReference>
<dbReference type="Gene3D" id="3.10.50.40">
    <property type="match status" value="1"/>
</dbReference>
<feature type="region of interest" description="Disordered" evidence="6">
    <location>
        <begin position="1"/>
        <end position="95"/>
    </location>
</feature>
<dbReference type="SUPFAM" id="SSF47769">
    <property type="entry name" value="SAM/Pointed domain"/>
    <property type="match status" value="1"/>
</dbReference>
<dbReference type="InterPro" id="IPR013761">
    <property type="entry name" value="SAM/pointed_sf"/>
</dbReference>
<feature type="compositionally biased region" description="Gly residues" evidence="6">
    <location>
        <begin position="84"/>
        <end position="93"/>
    </location>
</feature>
<keyword evidence="11" id="KW-1185">Reference proteome</keyword>
<dbReference type="OrthoDB" id="1902587at2759"/>
<evidence type="ECO:0000256" key="6">
    <source>
        <dbReference type="SAM" id="MobiDB-lite"/>
    </source>
</evidence>
<feature type="compositionally biased region" description="Low complexity" evidence="6">
    <location>
        <begin position="415"/>
        <end position="425"/>
    </location>
</feature>
<feature type="domain" description="WW" evidence="7">
    <location>
        <begin position="163"/>
        <end position="191"/>
    </location>
</feature>
<dbReference type="SMART" id="SM00456">
    <property type="entry name" value="WW"/>
    <property type="match status" value="2"/>
</dbReference>